<dbReference type="Gene3D" id="3.40.50.1820">
    <property type="entry name" value="alpha/beta hydrolase"/>
    <property type="match status" value="1"/>
</dbReference>
<dbReference type="Proteomes" id="UP000008363">
    <property type="component" value="Unassembled WGS sequence"/>
</dbReference>
<keyword evidence="3" id="KW-1185">Reference proteome</keyword>
<dbReference type="EMBL" id="BAHC01000115">
    <property type="protein sequence ID" value="GAB90713.1"/>
    <property type="molecule type" value="Genomic_DNA"/>
</dbReference>
<organism evidence="2 3">
    <name type="scientific">Gordonia rhizosphera NBRC 16068</name>
    <dbReference type="NCBI Taxonomy" id="1108045"/>
    <lineage>
        <taxon>Bacteria</taxon>
        <taxon>Bacillati</taxon>
        <taxon>Actinomycetota</taxon>
        <taxon>Actinomycetes</taxon>
        <taxon>Mycobacteriales</taxon>
        <taxon>Gordoniaceae</taxon>
        <taxon>Gordonia</taxon>
    </lineage>
</organism>
<evidence type="ECO:0000313" key="2">
    <source>
        <dbReference type="EMBL" id="GAB90713.1"/>
    </source>
</evidence>
<feature type="domain" description="AB hydrolase-1" evidence="1">
    <location>
        <begin position="93"/>
        <end position="339"/>
    </location>
</feature>
<accession>K6V3N8</accession>
<gene>
    <name evidence="2" type="ORF">GORHZ_115_00690</name>
</gene>
<comment type="caution">
    <text evidence="2">The sequence shown here is derived from an EMBL/GenBank/DDBJ whole genome shotgun (WGS) entry which is preliminary data.</text>
</comment>
<evidence type="ECO:0000259" key="1">
    <source>
        <dbReference type="Pfam" id="PF00561"/>
    </source>
</evidence>
<dbReference type="Pfam" id="PF00561">
    <property type="entry name" value="Abhydrolase_1"/>
    <property type="match status" value="1"/>
</dbReference>
<dbReference type="GO" id="GO:0016787">
    <property type="term" value="F:hydrolase activity"/>
    <property type="evidence" value="ECO:0007669"/>
    <property type="project" value="UniProtKB-KW"/>
</dbReference>
<protein>
    <submittedName>
        <fullName evidence="2">Putative hydrolase</fullName>
    </submittedName>
</protein>
<dbReference type="STRING" id="1108045.GORHZ_115_00690"/>
<dbReference type="InterPro" id="IPR000073">
    <property type="entry name" value="AB_hydrolase_1"/>
</dbReference>
<reference evidence="2 3" key="1">
    <citation type="submission" date="2012-08" db="EMBL/GenBank/DDBJ databases">
        <title>Whole genome shotgun sequence of Gordonia rhizosphera NBRC 16068.</title>
        <authorList>
            <person name="Takarada H."/>
            <person name="Isaki S."/>
            <person name="Hosoyama A."/>
            <person name="Tsuchikane K."/>
            <person name="Katsumata H."/>
            <person name="Baba S."/>
            <person name="Ohji S."/>
            <person name="Yamazaki S."/>
            <person name="Fujita N."/>
        </authorList>
    </citation>
    <scope>NUCLEOTIDE SEQUENCE [LARGE SCALE GENOMIC DNA]</scope>
    <source>
        <strain evidence="2 3">NBRC 16068</strain>
    </source>
</reference>
<dbReference type="InterPro" id="IPR029058">
    <property type="entry name" value="AB_hydrolase_fold"/>
</dbReference>
<dbReference type="InterPro" id="IPR051321">
    <property type="entry name" value="PHA/PHB_synthase"/>
</dbReference>
<evidence type="ECO:0000313" key="3">
    <source>
        <dbReference type="Proteomes" id="UP000008363"/>
    </source>
</evidence>
<dbReference type="SUPFAM" id="SSF53474">
    <property type="entry name" value="alpha/beta-Hydrolases"/>
    <property type="match status" value="1"/>
</dbReference>
<dbReference type="RefSeq" id="WP_006333749.1">
    <property type="nucleotide sequence ID" value="NZ_BAHC01000115.1"/>
</dbReference>
<dbReference type="OrthoDB" id="7208816at2"/>
<dbReference type="AlphaFoldDB" id="K6V3N8"/>
<dbReference type="PANTHER" id="PTHR36837:SF2">
    <property type="entry name" value="POLY(3-HYDROXYALKANOATE) POLYMERASE SUBUNIT PHAC"/>
    <property type="match status" value="1"/>
</dbReference>
<sequence length="377" mass="40409">MKVSLPVVGDVEERIREIGAGLDSAGGYVRNALLHFSGVEEAAVATTPAELVWSRDKAQLFRYAPDQRRHTTPVLLVMSLVTRPTVFDLTPRHSLVRALVEQGHDVYLLDWGIPDAVESANTLETYSDEYLPRAIARCIEVSESSEVALFGYCLGGVLALLTAAAHPELPIASMLLLATPVDFKELGPAVRMLANGRVDVDDLVDVTGNVPPDTLLAGFKLVQPAGDIATYNSLWHSFRDRRALHAHQAIVGWSTGNIPFPGATMRQIQEQFLRDGELANGKVTFAGRTVELASLTMPILIMTGTRDKLVPTAASRALPGLLSGAEVEALEFDTGHVGLLHGRAAVKHGVPKMCAWFAGDRTGASGMSSTAAESSPS</sequence>
<keyword evidence="2" id="KW-0378">Hydrolase</keyword>
<dbReference type="PANTHER" id="PTHR36837">
    <property type="entry name" value="POLY(3-HYDROXYALKANOATE) POLYMERASE SUBUNIT PHAC"/>
    <property type="match status" value="1"/>
</dbReference>
<proteinExistence type="predicted"/>
<name>K6V3N8_9ACTN</name>
<dbReference type="eggNOG" id="COG3243">
    <property type="taxonomic scope" value="Bacteria"/>
</dbReference>